<sequence>MADIKYEIKETIGIISELAKGWSKELNIISWNGRDSKFDLRDWAPEHEKMGKGITLSAEELKKLRDILNEIEL</sequence>
<feature type="domain" description="Transcriptional coactivator p15 (PC4) C-terminal" evidence="1">
    <location>
        <begin position="19"/>
        <end position="67"/>
    </location>
</feature>
<dbReference type="Pfam" id="PF02229">
    <property type="entry name" value="PC4"/>
    <property type="match status" value="1"/>
</dbReference>
<dbReference type="Gene3D" id="2.30.31.70">
    <property type="match status" value="1"/>
</dbReference>
<reference evidence="2 3" key="1">
    <citation type="submission" date="2019-12" db="EMBL/GenBank/DDBJ databases">
        <title>Genome sequenceing of Clostridium bovifaecis.</title>
        <authorList>
            <person name="Yao Y."/>
        </authorList>
    </citation>
    <scope>NUCLEOTIDE SEQUENCE [LARGE SCALE GENOMIC DNA]</scope>
    <source>
        <strain evidence="2 3">BXX</strain>
    </source>
</reference>
<dbReference type="GO" id="GO:0003677">
    <property type="term" value="F:DNA binding"/>
    <property type="evidence" value="ECO:0007669"/>
    <property type="project" value="InterPro"/>
</dbReference>
<proteinExistence type="predicted"/>
<dbReference type="EMBL" id="CP046522">
    <property type="protein sequence ID" value="QGU95443.1"/>
    <property type="molecule type" value="Genomic_DNA"/>
</dbReference>
<accession>A0A6I6ESV4</accession>
<evidence type="ECO:0000313" key="3">
    <source>
        <dbReference type="Proteomes" id="UP000422764"/>
    </source>
</evidence>
<evidence type="ECO:0000313" key="2">
    <source>
        <dbReference type="EMBL" id="QGU95443.1"/>
    </source>
</evidence>
<organism evidence="2 3">
    <name type="scientific">Clostridium bovifaecis</name>
    <dbReference type="NCBI Taxonomy" id="2184719"/>
    <lineage>
        <taxon>Bacteria</taxon>
        <taxon>Bacillati</taxon>
        <taxon>Bacillota</taxon>
        <taxon>Clostridia</taxon>
        <taxon>Eubacteriales</taxon>
        <taxon>Clostridiaceae</taxon>
        <taxon>Clostridium</taxon>
    </lineage>
</organism>
<evidence type="ECO:0000259" key="1">
    <source>
        <dbReference type="Pfam" id="PF02229"/>
    </source>
</evidence>
<dbReference type="InterPro" id="IPR003173">
    <property type="entry name" value="PC4_C"/>
</dbReference>
<gene>
    <name evidence="2" type="ORF">GOM49_10395</name>
</gene>
<dbReference type="Proteomes" id="UP000422764">
    <property type="component" value="Chromosome"/>
</dbReference>
<dbReference type="InterPro" id="IPR017154">
    <property type="entry name" value="PC4-like"/>
</dbReference>
<dbReference type="PIRSF" id="PIRSF037246">
    <property type="entry name" value="UCP037246"/>
    <property type="match status" value="1"/>
</dbReference>
<keyword evidence="3" id="KW-1185">Reference proteome</keyword>
<name>A0A6I6ESV4_9CLOT</name>
<protein>
    <recommendedName>
        <fullName evidence="1">Transcriptional coactivator p15 (PC4) C-terminal domain-containing protein</fullName>
    </recommendedName>
</protein>
<dbReference type="GO" id="GO:0006355">
    <property type="term" value="P:regulation of DNA-templated transcription"/>
    <property type="evidence" value="ECO:0007669"/>
    <property type="project" value="InterPro"/>
</dbReference>
<dbReference type="AlphaFoldDB" id="A0A6I6ESV4"/>